<reference evidence="2 3" key="1">
    <citation type="submission" date="2016-03" db="EMBL/GenBank/DDBJ databases">
        <title>Cyphomyrmex costatus WGS genome.</title>
        <authorList>
            <person name="Nygaard S."/>
            <person name="Hu H."/>
            <person name="Boomsma J."/>
            <person name="Zhang G."/>
        </authorList>
    </citation>
    <scope>NUCLEOTIDE SEQUENCE [LARGE SCALE GENOMIC DNA]</scope>
    <source>
        <strain evidence="2">MS0001</strain>
        <tissue evidence="2">Whole body</tissue>
    </source>
</reference>
<evidence type="ECO:0000256" key="1">
    <source>
        <dbReference type="SAM" id="MobiDB-lite"/>
    </source>
</evidence>
<organism evidence="2 3">
    <name type="scientific">Cyphomyrmex costatus</name>
    <dbReference type="NCBI Taxonomy" id="456900"/>
    <lineage>
        <taxon>Eukaryota</taxon>
        <taxon>Metazoa</taxon>
        <taxon>Ecdysozoa</taxon>
        <taxon>Arthropoda</taxon>
        <taxon>Hexapoda</taxon>
        <taxon>Insecta</taxon>
        <taxon>Pterygota</taxon>
        <taxon>Neoptera</taxon>
        <taxon>Endopterygota</taxon>
        <taxon>Hymenoptera</taxon>
        <taxon>Apocrita</taxon>
        <taxon>Aculeata</taxon>
        <taxon>Formicoidea</taxon>
        <taxon>Formicidae</taxon>
        <taxon>Myrmicinae</taxon>
        <taxon>Cyphomyrmex</taxon>
    </lineage>
</organism>
<keyword evidence="3" id="KW-1185">Reference proteome</keyword>
<dbReference type="PANTHER" id="PTHR33480:SF1">
    <property type="entry name" value="TYR RECOMBINASE DOMAIN-CONTAINING PROTEIN"/>
    <property type="match status" value="1"/>
</dbReference>
<evidence type="ECO:0000313" key="3">
    <source>
        <dbReference type="Proteomes" id="UP000078542"/>
    </source>
</evidence>
<dbReference type="STRING" id="456900.A0A151IQK1"/>
<evidence type="ECO:0000313" key="2">
    <source>
        <dbReference type="EMBL" id="KYN08439.1"/>
    </source>
</evidence>
<feature type="compositionally biased region" description="Acidic residues" evidence="1">
    <location>
        <begin position="543"/>
        <end position="554"/>
    </location>
</feature>
<sequence length="613" mass="71279">MFVESSQPKGANKKHFCFYCKKLQTKIARHLELVHSIEKEVKGFTYLPKGNPERKKLIDAIRKKGDYLFNTDRGFNTTELIVCRRPSILRKRNATDFICCASCKGYFTKNNIRHHAATCLHQQNKRCVNILGKKVSGRIHSDASNILRNKIFPILRDDEVTRIIRYDGLVILYANKMSIKYRYDYQEDMIRARLRLMGRFLITLKKIQPAITDFLSLYDPCFYDNCISAVRVVTRYNEENNTFGAPSVASGLGTLLKQVGNIFISDCIKKYKLEEKFLKLLSEDYITSINKGVEETMTKNRRQKEILLPNLKDIQILHEYLLKERTSNYEKLQRSFSYSTWLNLAKSTLLSILLFNRRRPGELEHVLIEDYERYESLNENNYPDLFATLTNEMKILAQKYVRFAIRGKLGRSVPVLLSANLVQCIQIILNYRKHAKVPEKNPYIFGLPSTVSNRYKYLRACDLMRDYSSACGTRVPHSLRSTQLRKHIATQCGILDISESQTLLLADHMGHDIAIHKKHYRQACLNKEILQLSKLLEKASGNDVEDNNIDEENREQDNTPINESTNEPANESTNEPTDEQNENDSSNFDSENESEYESRNPPFHIHIYIYIYI</sequence>
<dbReference type="EMBL" id="KQ976774">
    <property type="protein sequence ID" value="KYN08439.1"/>
    <property type="molecule type" value="Genomic_DNA"/>
</dbReference>
<feature type="compositionally biased region" description="Polar residues" evidence="1">
    <location>
        <begin position="559"/>
        <end position="575"/>
    </location>
</feature>
<name>A0A151IQK1_9HYME</name>
<protein>
    <submittedName>
        <fullName evidence="2">Uncharacterized protein</fullName>
    </submittedName>
</protein>
<accession>A0A151IQK1</accession>
<dbReference type="AlphaFoldDB" id="A0A151IQK1"/>
<dbReference type="PANTHER" id="PTHR33480">
    <property type="entry name" value="SET DOMAIN-CONTAINING PROTEIN-RELATED"/>
    <property type="match status" value="1"/>
</dbReference>
<proteinExistence type="predicted"/>
<feature type="region of interest" description="Disordered" evidence="1">
    <location>
        <begin position="541"/>
        <end position="599"/>
    </location>
</feature>
<gene>
    <name evidence="2" type="ORF">ALC62_00571</name>
</gene>
<dbReference type="Proteomes" id="UP000078542">
    <property type="component" value="Unassembled WGS sequence"/>
</dbReference>